<feature type="compositionally biased region" description="Polar residues" evidence="2">
    <location>
        <begin position="151"/>
        <end position="162"/>
    </location>
</feature>
<feature type="compositionally biased region" description="Basic and acidic residues" evidence="2">
    <location>
        <begin position="267"/>
        <end position="282"/>
    </location>
</feature>
<dbReference type="GO" id="GO:0008270">
    <property type="term" value="F:zinc ion binding"/>
    <property type="evidence" value="ECO:0007669"/>
    <property type="project" value="UniProtKB-KW"/>
</dbReference>
<accession>S3D7I2</accession>
<dbReference type="PANTHER" id="PTHR38166:SF1">
    <property type="entry name" value="C2H2-TYPE DOMAIN-CONTAINING PROTEIN"/>
    <property type="match status" value="1"/>
</dbReference>
<dbReference type="Proteomes" id="UP000016922">
    <property type="component" value="Unassembled WGS sequence"/>
</dbReference>
<feature type="compositionally biased region" description="Basic and acidic residues" evidence="2">
    <location>
        <begin position="176"/>
        <end position="185"/>
    </location>
</feature>
<keyword evidence="1" id="KW-0479">Metal-binding</keyword>
<dbReference type="KEGG" id="glz:GLAREA_04762"/>
<evidence type="ECO:0000259" key="3">
    <source>
        <dbReference type="PROSITE" id="PS50157"/>
    </source>
</evidence>
<evidence type="ECO:0000313" key="5">
    <source>
        <dbReference type="Proteomes" id="UP000016922"/>
    </source>
</evidence>
<dbReference type="AlphaFoldDB" id="S3D7I2"/>
<dbReference type="HOGENOM" id="CLU_394850_0_0_1"/>
<feature type="region of interest" description="Disordered" evidence="2">
    <location>
        <begin position="149"/>
        <end position="189"/>
    </location>
</feature>
<dbReference type="InterPro" id="IPR013087">
    <property type="entry name" value="Znf_C2H2_type"/>
</dbReference>
<reference evidence="4 5" key="1">
    <citation type="journal article" date="2013" name="BMC Genomics">
        <title>Genomics-driven discovery of the pneumocandin biosynthetic gene cluster in the fungus Glarea lozoyensis.</title>
        <authorList>
            <person name="Chen L."/>
            <person name="Yue Q."/>
            <person name="Zhang X."/>
            <person name="Xiang M."/>
            <person name="Wang C."/>
            <person name="Li S."/>
            <person name="Che Y."/>
            <person name="Ortiz-Lopez F.J."/>
            <person name="Bills G.F."/>
            <person name="Liu X."/>
            <person name="An Z."/>
        </authorList>
    </citation>
    <scope>NUCLEOTIDE SEQUENCE [LARGE SCALE GENOMIC DNA]</scope>
    <source>
        <strain evidence="5">ATCC 20868 / MF5171</strain>
    </source>
</reference>
<keyword evidence="1" id="KW-0863">Zinc-finger</keyword>
<dbReference type="RefSeq" id="XP_008085330.1">
    <property type="nucleotide sequence ID" value="XM_008087139.1"/>
</dbReference>
<feature type="compositionally biased region" description="Acidic residues" evidence="2">
    <location>
        <begin position="313"/>
        <end position="323"/>
    </location>
</feature>
<dbReference type="OrthoDB" id="4738706at2759"/>
<feature type="region of interest" description="Disordered" evidence="2">
    <location>
        <begin position="267"/>
        <end position="341"/>
    </location>
</feature>
<evidence type="ECO:0000256" key="2">
    <source>
        <dbReference type="SAM" id="MobiDB-lite"/>
    </source>
</evidence>
<dbReference type="OMA" id="HRISHSC"/>
<keyword evidence="5" id="KW-1185">Reference proteome</keyword>
<protein>
    <submittedName>
        <fullName evidence="4">C2H2 and C2HC zinc finger</fullName>
    </submittedName>
</protein>
<feature type="domain" description="C2H2-type" evidence="3">
    <location>
        <begin position="115"/>
        <end position="142"/>
    </location>
</feature>
<sequence>MTSVSQTPRTRFLHKVYRQSSENTKRREEPDTYSWLWYCPECNSGIAMSRNTIACVNPDCGMIMPTKAEQVIWEIHKDPRDCSTRLSRRTDPKFGACPAATKLKLPELPKRAKQLRCGECGEAFTDADDLQSHLACHTRPRALVRPVKDTITPSRLPTSSGEPRQPDGSLISLTGDKVHRFDRPKGSTSQREVVSAGQHDNVFKYEISQRLQHLERIKSTIEDIEEIEGSANLSMRHMNRAQDSFVDFLMREFLKVYDGNNLFEKHTSDREECHDQDGEERTQSSQQVSLPTGNGVTSKGFTSVGVKHKRDTSDDERNEEDEESPKRPRSQGPPTKTDMSTLKFACPYRKRNPRKYSVAAGWRTCCLTPSESIARLKQHLYRHHRIYPCERCKQLFSGDVQASHHLQNAECERNDSELPEGLTLSMERQLKKRKKSFKGQTDGEIWEEIFRTLFQLSPDDEVPSPYFVDIENFPREVPSYEEYSRRELPRVFRAALEAAVCTPQLRDQLHMLIEDCQNHVSSAFYASPGSITSTPALAMADTQTPMTEPSPFPATPLAIHPSRQQEQAREGILEPPEISKAPVDRSAFDHIGTLVRVPEEALGFYSEPSIQIPNTTEDIFFGSSMDAEWLDDESYNAGMTNEQMDAIIADMDWNPDKSNTTDFGSTTFEMVDSLVSHVRQEKDPTQSSESMSVPILDT</sequence>
<feature type="compositionally biased region" description="Polar residues" evidence="2">
    <location>
        <begin position="283"/>
        <end position="301"/>
    </location>
</feature>
<evidence type="ECO:0000313" key="4">
    <source>
        <dbReference type="EMBL" id="EPE27971.1"/>
    </source>
</evidence>
<keyword evidence="1" id="KW-0862">Zinc</keyword>
<proteinExistence type="predicted"/>
<dbReference type="GeneID" id="19463817"/>
<dbReference type="PROSITE" id="PS00028">
    <property type="entry name" value="ZINC_FINGER_C2H2_1"/>
    <property type="match status" value="1"/>
</dbReference>
<dbReference type="eggNOG" id="ENOG502SAWK">
    <property type="taxonomic scope" value="Eukaryota"/>
</dbReference>
<dbReference type="EMBL" id="KE145369">
    <property type="protein sequence ID" value="EPE27971.1"/>
    <property type="molecule type" value="Genomic_DNA"/>
</dbReference>
<dbReference type="STRING" id="1116229.S3D7I2"/>
<gene>
    <name evidence="4" type="ORF">GLAREA_04762</name>
</gene>
<name>S3D7I2_GLAL2</name>
<dbReference type="PANTHER" id="PTHR38166">
    <property type="entry name" value="C2H2-TYPE DOMAIN-CONTAINING PROTEIN-RELATED"/>
    <property type="match status" value="1"/>
</dbReference>
<evidence type="ECO:0000256" key="1">
    <source>
        <dbReference type="PROSITE-ProRule" id="PRU00042"/>
    </source>
</evidence>
<feature type="region of interest" description="Disordered" evidence="2">
    <location>
        <begin position="678"/>
        <end position="698"/>
    </location>
</feature>
<organism evidence="4 5">
    <name type="scientific">Glarea lozoyensis (strain ATCC 20868 / MF5171)</name>
    <dbReference type="NCBI Taxonomy" id="1116229"/>
    <lineage>
        <taxon>Eukaryota</taxon>
        <taxon>Fungi</taxon>
        <taxon>Dikarya</taxon>
        <taxon>Ascomycota</taxon>
        <taxon>Pezizomycotina</taxon>
        <taxon>Leotiomycetes</taxon>
        <taxon>Helotiales</taxon>
        <taxon>Helotiaceae</taxon>
        <taxon>Glarea</taxon>
    </lineage>
</organism>
<dbReference type="PROSITE" id="PS50157">
    <property type="entry name" value="ZINC_FINGER_C2H2_2"/>
    <property type="match status" value="1"/>
</dbReference>